<dbReference type="EMBL" id="MLHQ01000008">
    <property type="protein sequence ID" value="OOF59773.1"/>
    <property type="molecule type" value="Genomic_DNA"/>
</dbReference>
<dbReference type="AlphaFoldDB" id="A0A1V3JTL0"/>
<organism evidence="3 4">
    <name type="scientific">Rodentibacter myodis</name>
    <dbReference type="NCBI Taxonomy" id="1907939"/>
    <lineage>
        <taxon>Bacteria</taxon>
        <taxon>Pseudomonadati</taxon>
        <taxon>Pseudomonadota</taxon>
        <taxon>Gammaproteobacteria</taxon>
        <taxon>Pasteurellales</taxon>
        <taxon>Pasteurellaceae</taxon>
        <taxon>Rodentibacter</taxon>
    </lineage>
</organism>
<evidence type="ECO:0000256" key="1">
    <source>
        <dbReference type="SAM" id="MobiDB-lite"/>
    </source>
</evidence>
<gene>
    <name evidence="3" type="ORF">BKL49_03025</name>
</gene>
<sequence length="186" mass="20652">MKSPMKFALSLLLGASVFTLTACDNQETNTQEIKTTEKSTALSENTQGVAENTKLTESEKSDDVSKAENESAISVKNDEAISAEAKTESEKAKMASETDKANIVKTENATVTAEPKQKRKKATKASHESTYIKEQKALLKELESQYAQVRCTPEAAKLGENSFCRQEERRLFLEIERVKGEIRLNQ</sequence>
<evidence type="ECO:0000256" key="2">
    <source>
        <dbReference type="SAM" id="SignalP"/>
    </source>
</evidence>
<name>A0A1V3JTL0_9PAST</name>
<accession>A0A1V3JTL0</accession>
<evidence type="ECO:0000313" key="4">
    <source>
        <dbReference type="Proteomes" id="UP000188602"/>
    </source>
</evidence>
<dbReference type="OrthoDB" id="5690829at2"/>
<dbReference type="PROSITE" id="PS51257">
    <property type="entry name" value="PROKAR_LIPOPROTEIN"/>
    <property type="match status" value="1"/>
</dbReference>
<evidence type="ECO:0008006" key="5">
    <source>
        <dbReference type="Google" id="ProtNLM"/>
    </source>
</evidence>
<keyword evidence="4" id="KW-1185">Reference proteome</keyword>
<reference evidence="3 4" key="1">
    <citation type="submission" date="2016-10" db="EMBL/GenBank/DDBJ databases">
        <title>Rodentibacter gen. nov. and new species.</title>
        <authorList>
            <person name="Christensen H."/>
        </authorList>
    </citation>
    <scope>NUCLEOTIDE SEQUENCE [LARGE SCALE GENOMIC DNA]</scope>
    <source>
        <strain evidence="3 4">Ac151</strain>
    </source>
</reference>
<feature type="region of interest" description="Disordered" evidence="1">
    <location>
        <begin position="27"/>
        <end position="130"/>
    </location>
</feature>
<comment type="caution">
    <text evidence="3">The sequence shown here is derived from an EMBL/GenBank/DDBJ whole genome shotgun (WGS) entry which is preliminary data.</text>
</comment>
<protein>
    <recommendedName>
        <fullName evidence="5">Lipoprotein</fullName>
    </recommendedName>
</protein>
<feature type="compositionally biased region" description="Basic and acidic residues" evidence="1">
    <location>
        <begin position="85"/>
        <end position="102"/>
    </location>
</feature>
<dbReference type="Proteomes" id="UP000188602">
    <property type="component" value="Unassembled WGS sequence"/>
</dbReference>
<dbReference type="RefSeq" id="WP_077423156.1">
    <property type="nucleotide sequence ID" value="NZ_MLHQ01000008.1"/>
</dbReference>
<keyword evidence="2" id="KW-0732">Signal</keyword>
<dbReference type="STRING" id="1907939.BKL49_03025"/>
<evidence type="ECO:0000313" key="3">
    <source>
        <dbReference type="EMBL" id="OOF59773.1"/>
    </source>
</evidence>
<feature type="chain" id="PRO_5012437651" description="Lipoprotein" evidence="2">
    <location>
        <begin position="23"/>
        <end position="186"/>
    </location>
</feature>
<feature type="signal peptide" evidence="2">
    <location>
        <begin position="1"/>
        <end position="22"/>
    </location>
</feature>
<proteinExistence type="predicted"/>
<feature type="compositionally biased region" description="Polar residues" evidence="1">
    <location>
        <begin position="27"/>
        <end position="53"/>
    </location>
</feature>
<feature type="compositionally biased region" description="Basic and acidic residues" evidence="1">
    <location>
        <begin position="54"/>
        <end position="69"/>
    </location>
</feature>